<dbReference type="GO" id="GO:0008233">
    <property type="term" value="F:peptidase activity"/>
    <property type="evidence" value="ECO:0007669"/>
    <property type="project" value="UniProtKB-KW"/>
</dbReference>
<keyword evidence="9" id="KW-1185">Reference proteome</keyword>
<evidence type="ECO:0000256" key="1">
    <source>
        <dbReference type="ARBA" id="ARBA00004370"/>
    </source>
</evidence>
<feature type="domain" description="Band 7" evidence="7">
    <location>
        <begin position="28"/>
        <end position="200"/>
    </location>
</feature>
<name>A0A926I3X8_9FIRM</name>
<dbReference type="CDD" id="cd03404">
    <property type="entry name" value="SPFH_HflK"/>
    <property type="match status" value="1"/>
</dbReference>
<accession>A0A926I3X8</accession>
<protein>
    <recommendedName>
        <fullName evidence="6">Protein HflK</fullName>
    </recommendedName>
</protein>
<dbReference type="Pfam" id="PF01145">
    <property type="entry name" value="Band_7"/>
    <property type="match status" value="1"/>
</dbReference>
<keyword evidence="5 6" id="KW-0472">Membrane</keyword>
<proteinExistence type="inferred from homology"/>
<dbReference type="Gene3D" id="3.30.479.30">
    <property type="entry name" value="Band 7 domain"/>
    <property type="match status" value="1"/>
</dbReference>
<dbReference type="InterPro" id="IPR010201">
    <property type="entry name" value="HflK"/>
</dbReference>
<evidence type="ECO:0000256" key="5">
    <source>
        <dbReference type="ARBA" id="ARBA00023136"/>
    </source>
</evidence>
<dbReference type="InterPro" id="IPR036013">
    <property type="entry name" value="Band_7/SPFH_dom_sf"/>
</dbReference>
<feature type="transmembrane region" description="Helical" evidence="6">
    <location>
        <begin position="12"/>
        <end position="31"/>
    </location>
</feature>
<dbReference type="SMART" id="SM00244">
    <property type="entry name" value="PHB"/>
    <property type="match status" value="1"/>
</dbReference>
<dbReference type="PANTHER" id="PTHR43327">
    <property type="entry name" value="STOMATIN-LIKE PROTEIN 2, MITOCHONDRIAL"/>
    <property type="match status" value="1"/>
</dbReference>
<evidence type="ECO:0000313" key="8">
    <source>
        <dbReference type="EMBL" id="MBC8545973.1"/>
    </source>
</evidence>
<reference evidence="8" key="1">
    <citation type="submission" date="2020-08" db="EMBL/GenBank/DDBJ databases">
        <title>Genome public.</title>
        <authorList>
            <person name="Liu C."/>
            <person name="Sun Q."/>
        </authorList>
    </citation>
    <scope>NUCLEOTIDE SEQUENCE</scope>
    <source>
        <strain evidence="8">NSJ-31</strain>
    </source>
</reference>
<dbReference type="EMBL" id="JACRST010000003">
    <property type="protein sequence ID" value="MBC8545973.1"/>
    <property type="molecule type" value="Genomic_DNA"/>
</dbReference>
<comment type="function">
    <text evidence="6">HflC and HflK could encode or regulate a protease.</text>
</comment>
<sequence>MQHEKKSILSTSIKIVVLLAVAAVLLLNSMYSINEQEQAVVTTFGSPATVSTPGLHFKVPFLQQVEKVSTVINGFPIGYDIETKEPIEAESLMITSDYNFVNVDFFVEYKVSDPIKYLYSSQNPVMILKTLAQSYIRDTIGLYPVDNVITTGKNEIQAEIKEKLIDRLEKEDLGLQLVNITIQDATPPTAEVLEAFKAVETAKQSKETSINNANKYKSEQEPAAVAKVDEIIKNAEATKQSRINEAEGQVARFNAIYEEYTKNPLITKQRMFYETMEELLPSLKIVIDDGSGGVDKFLPLDSFAANEQ</sequence>
<comment type="subunit">
    <text evidence="6">HflC and HflK may interact to form a multimeric complex.</text>
</comment>
<evidence type="ECO:0000259" key="7">
    <source>
        <dbReference type="SMART" id="SM00244"/>
    </source>
</evidence>
<gene>
    <name evidence="8" type="primary">hflK</name>
    <name evidence="8" type="ORF">H8711_03340</name>
</gene>
<dbReference type="InterPro" id="IPR001107">
    <property type="entry name" value="Band_7"/>
</dbReference>
<comment type="subcellular location">
    <subcellularLocation>
        <location evidence="1 6">Membrane</location>
    </subcellularLocation>
</comment>
<evidence type="ECO:0000256" key="2">
    <source>
        <dbReference type="ARBA" id="ARBA00006971"/>
    </source>
</evidence>
<dbReference type="RefSeq" id="WP_249282126.1">
    <property type="nucleotide sequence ID" value="NZ_JACRST010000003.1"/>
</dbReference>
<dbReference type="GO" id="GO:0006508">
    <property type="term" value="P:proteolysis"/>
    <property type="evidence" value="ECO:0007669"/>
    <property type="project" value="UniProtKB-KW"/>
</dbReference>
<evidence type="ECO:0000313" key="9">
    <source>
        <dbReference type="Proteomes" id="UP000653127"/>
    </source>
</evidence>
<organism evidence="8 9">
    <name type="scientific">Ligaoa zhengdingensis</name>
    <dbReference type="NCBI Taxonomy" id="2763658"/>
    <lineage>
        <taxon>Bacteria</taxon>
        <taxon>Bacillati</taxon>
        <taxon>Bacillota</taxon>
        <taxon>Clostridia</taxon>
        <taxon>Eubacteriales</taxon>
        <taxon>Oscillospiraceae</taxon>
        <taxon>Ligaoa</taxon>
    </lineage>
</organism>
<evidence type="ECO:0000256" key="3">
    <source>
        <dbReference type="ARBA" id="ARBA00022692"/>
    </source>
</evidence>
<evidence type="ECO:0000256" key="6">
    <source>
        <dbReference type="RuleBase" id="RU364113"/>
    </source>
</evidence>
<comment type="similarity">
    <text evidence="2 6">Belongs to the band 7/mec-2 family. HflK subfamily.</text>
</comment>
<keyword evidence="8" id="KW-0645">Protease</keyword>
<dbReference type="NCBIfam" id="TIGR01933">
    <property type="entry name" value="hflK"/>
    <property type="match status" value="1"/>
</dbReference>
<keyword evidence="3 6" id="KW-0812">Transmembrane</keyword>
<keyword evidence="8" id="KW-0378">Hydrolase</keyword>
<dbReference type="PANTHER" id="PTHR43327:SF2">
    <property type="entry name" value="MODULATOR OF FTSH PROTEASE HFLK"/>
    <property type="match status" value="1"/>
</dbReference>
<dbReference type="Proteomes" id="UP000653127">
    <property type="component" value="Unassembled WGS sequence"/>
</dbReference>
<dbReference type="AlphaFoldDB" id="A0A926I3X8"/>
<dbReference type="GO" id="GO:0016020">
    <property type="term" value="C:membrane"/>
    <property type="evidence" value="ECO:0007669"/>
    <property type="project" value="UniProtKB-SubCell"/>
</dbReference>
<comment type="caution">
    <text evidence="8">The sequence shown here is derived from an EMBL/GenBank/DDBJ whole genome shotgun (WGS) entry which is preliminary data.</text>
</comment>
<dbReference type="SUPFAM" id="SSF117892">
    <property type="entry name" value="Band 7/SPFH domain"/>
    <property type="match status" value="1"/>
</dbReference>
<keyword evidence="4 6" id="KW-1133">Transmembrane helix</keyword>
<evidence type="ECO:0000256" key="4">
    <source>
        <dbReference type="ARBA" id="ARBA00022989"/>
    </source>
</evidence>
<dbReference type="InterPro" id="IPR050710">
    <property type="entry name" value="Band7/mec-2_domain"/>
</dbReference>